<evidence type="ECO:0000313" key="2">
    <source>
        <dbReference type="EMBL" id="TVO58887.1"/>
    </source>
</evidence>
<dbReference type="GO" id="GO:0042925">
    <property type="term" value="F:benzoate transmembrane transporter activity"/>
    <property type="evidence" value="ECO:0007669"/>
    <property type="project" value="InterPro"/>
</dbReference>
<protein>
    <submittedName>
        <fullName evidence="2">Benzoate/H(+) symporter BenE family transporter</fullName>
    </submittedName>
</protein>
<dbReference type="Proteomes" id="UP000319502">
    <property type="component" value="Unassembled WGS sequence"/>
</dbReference>
<keyword evidence="1" id="KW-0812">Transmembrane</keyword>
<comment type="caution">
    <text evidence="2">The sequence shown here is derived from an EMBL/GenBank/DDBJ whole genome shotgun (WGS) entry which is preliminary data.</text>
</comment>
<keyword evidence="1" id="KW-0472">Membrane</keyword>
<feature type="transmembrane region" description="Helical" evidence="1">
    <location>
        <begin position="12"/>
        <end position="36"/>
    </location>
</feature>
<evidence type="ECO:0000256" key="1">
    <source>
        <dbReference type="SAM" id="Phobius"/>
    </source>
</evidence>
<feature type="transmembrane region" description="Helical" evidence="1">
    <location>
        <begin position="123"/>
        <end position="141"/>
    </location>
</feature>
<accession>A0A557R147</accession>
<keyword evidence="1" id="KW-1133">Transmembrane helix</keyword>
<dbReference type="PANTHER" id="PTHR30199">
    <property type="entry name" value="MFS FAMILY TRANSPORTER, PREDICTED SUBSTRATE BENZOATE"/>
    <property type="match status" value="1"/>
</dbReference>
<feature type="transmembrane region" description="Helical" evidence="1">
    <location>
        <begin position="363"/>
        <end position="385"/>
    </location>
</feature>
<dbReference type="OrthoDB" id="9792424at2"/>
<dbReference type="GO" id="GO:0005886">
    <property type="term" value="C:plasma membrane"/>
    <property type="evidence" value="ECO:0007669"/>
    <property type="project" value="TreeGrafter"/>
</dbReference>
<feature type="transmembrane region" description="Helical" evidence="1">
    <location>
        <begin position="171"/>
        <end position="191"/>
    </location>
</feature>
<proteinExistence type="predicted"/>
<feature type="transmembrane region" description="Helical" evidence="1">
    <location>
        <begin position="249"/>
        <end position="271"/>
    </location>
</feature>
<dbReference type="NCBIfam" id="TIGR00843">
    <property type="entry name" value="benE"/>
    <property type="match status" value="1"/>
</dbReference>
<sequence>MSTFARPFFSLSALVTGFVTVLIGFTSSAVLIFQAAEQAGATPAQVSSWIGALAVGMGLTTILLSWRYKVPVVTAWSTPGAALLVGSLSGVPMAEVMGAFVFCGALITLFGVTGWFERAMHRLPIALAAAMLAGVLLRFGMDVFVSLTTNFWLVMAMLAAYLVFKRWWPRYVILMVLAIGTAIAAITGALHLDTVQLAVSTPVWVTPAFNWQTLIGVGLPLFIVTMASQNIPGVAVMRAAGYHPPISPLITTTGVATLVLAPFGGFAINLAAITAAICMGPEADEDPARRYLAAIFSGMFAVLLGVFGATIGALFAAFPKELVLAVAGLALLGTIGNALSLAVKADDTREAALVTFLATASGMSLFGIGSAFWGLVLGGLTLVALKKPAAAS</sequence>
<name>A0A557R147_9RHOO</name>
<feature type="transmembrane region" description="Helical" evidence="1">
    <location>
        <begin position="322"/>
        <end position="343"/>
    </location>
</feature>
<feature type="transmembrane region" description="Helical" evidence="1">
    <location>
        <begin position="48"/>
        <end position="66"/>
    </location>
</feature>
<feature type="transmembrane region" description="Helical" evidence="1">
    <location>
        <begin position="291"/>
        <end position="315"/>
    </location>
</feature>
<dbReference type="Pfam" id="PF03594">
    <property type="entry name" value="BenE"/>
    <property type="match status" value="1"/>
</dbReference>
<feature type="transmembrane region" description="Helical" evidence="1">
    <location>
        <begin position="97"/>
        <end position="116"/>
    </location>
</feature>
<feature type="transmembrane region" description="Helical" evidence="1">
    <location>
        <begin position="147"/>
        <end position="164"/>
    </location>
</feature>
<dbReference type="EMBL" id="VMNK01000003">
    <property type="protein sequence ID" value="TVO58887.1"/>
    <property type="molecule type" value="Genomic_DNA"/>
</dbReference>
<dbReference type="PANTHER" id="PTHR30199:SF0">
    <property type="entry name" value="INNER MEMBRANE PROTEIN YDCO"/>
    <property type="match status" value="1"/>
</dbReference>
<dbReference type="RefSeq" id="WP_144308404.1">
    <property type="nucleotide sequence ID" value="NZ_VMNK01000003.1"/>
</dbReference>
<feature type="transmembrane region" description="Helical" evidence="1">
    <location>
        <begin position="211"/>
        <end position="228"/>
    </location>
</feature>
<dbReference type="InterPro" id="IPR004711">
    <property type="entry name" value="Benzoate_Transporter"/>
</dbReference>
<evidence type="ECO:0000313" key="3">
    <source>
        <dbReference type="Proteomes" id="UP000319502"/>
    </source>
</evidence>
<keyword evidence="3" id="KW-1185">Reference proteome</keyword>
<reference evidence="2 3" key="1">
    <citation type="submission" date="2019-07" db="EMBL/GenBank/DDBJ databases">
        <title>The pathways for chlorine oxyanion respiration interact through the shared metabolite chlorate.</title>
        <authorList>
            <person name="Barnum T.P."/>
            <person name="Cheng Y."/>
            <person name="Hill K.A."/>
            <person name="Lucas L.N."/>
            <person name="Carlson H.K."/>
            <person name="Coates J.D."/>
        </authorList>
    </citation>
    <scope>NUCLEOTIDE SEQUENCE [LARGE SCALE GENOMIC DNA]</scope>
    <source>
        <strain evidence="2 3">SFB-3</strain>
    </source>
</reference>
<organism evidence="2 3">
    <name type="scientific">Denitromonas halophila</name>
    <dbReference type="NCBI Taxonomy" id="1629404"/>
    <lineage>
        <taxon>Bacteria</taxon>
        <taxon>Pseudomonadati</taxon>
        <taxon>Pseudomonadota</taxon>
        <taxon>Betaproteobacteria</taxon>
        <taxon>Rhodocyclales</taxon>
        <taxon>Zoogloeaceae</taxon>
        <taxon>Denitromonas</taxon>
    </lineage>
</organism>
<gene>
    <name evidence="2" type="ORF">FHP91_04295</name>
</gene>
<dbReference type="AlphaFoldDB" id="A0A557R147"/>